<keyword evidence="1" id="KW-0732">Signal</keyword>
<name>A0A127PC54_9BURK</name>
<dbReference type="PATRIC" id="fig|158899.10.peg.2707"/>
<reference evidence="3 4" key="1">
    <citation type="submission" date="2015-11" db="EMBL/GenBank/DDBJ databases">
        <title>Exploring the genomic traits of fungus-feeding bacterial genus Collimonas.</title>
        <authorList>
            <person name="Song C."/>
            <person name="Schmidt R."/>
            <person name="de Jager V."/>
            <person name="Krzyzanowska D."/>
            <person name="Jongedijk E."/>
            <person name="Cankar K."/>
            <person name="Beekwilder J."/>
            <person name="van Veen A."/>
            <person name="de Boer W."/>
            <person name="van Veen J.A."/>
            <person name="Garbeva P."/>
        </authorList>
    </citation>
    <scope>NUCLEOTIDE SEQUENCE [LARGE SCALE GENOMIC DNA]</scope>
    <source>
        <strain evidence="3 4">Ter6</strain>
    </source>
</reference>
<dbReference type="PANTHER" id="PTHR46769">
    <property type="entry name" value="POLYCYSTIC KIDNEY AND HEPATIC DISEASE 1 (AUTOSOMAL RECESSIVE)-LIKE 1"/>
    <property type="match status" value="1"/>
</dbReference>
<dbReference type="InterPro" id="IPR013783">
    <property type="entry name" value="Ig-like_fold"/>
</dbReference>
<dbReference type="InterPro" id="IPR031325">
    <property type="entry name" value="RHS_repeat"/>
</dbReference>
<dbReference type="NCBIfam" id="TIGR01643">
    <property type="entry name" value="YD_repeat_2x"/>
    <property type="match status" value="1"/>
</dbReference>
<dbReference type="Gene3D" id="2.60.40.10">
    <property type="entry name" value="Immunoglobulins"/>
    <property type="match status" value="2"/>
</dbReference>
<dbReference type="PANTHER" id="PTHR46769:SF2">
    <property type="entry name" value="FIBROCYSTIN-L ISOFORM 2 PRECURSOR-RELATED"/>
    <property type="match status" value="1"/>
</dbReference>
<accession>A0A127PC54</accession>
<feature type="domain" description="IPT/TIG" evidence="2">
    <location>
        <begin position="45"/>
        <end position="120"/>
    </location>
</feature>
<dbReference type="CDD" id="cd00603">
    <property type="entry name" value="IPT_PCSR"/>
    <property type="match status" value="1"/>
</dbReference>
<dbReference type="Pfam" id="PF05593">
    <property type="entry name" value="RHS_repeat"/>
    <property type="match status" value="1"/>
</dbReference>
<dbReference type="Proteomes" id="UP000072421">
    <property type="component" value="Chromosome"/>
</dbReference>
<gene>
    <name evidence="3" type="ORF">CFter6_2714</name>
</gene>
<evidence type="ECO:0000313" key="3">
    <source>
        <dbReference type="EMBL" id="AMO95382.1"/>
    </source>
</evidence>
<evidence type="ECO:0000256" key="1">
    <source>
        <dbReference type="ARBA" id="ARBA00022729"/>
    </source>
</evidence>
<dbReference type="RefSeq" id="WP_061540210.1">
    <property type="nucleotide sequence ID" value="NZ_CP013232.1"/>
</dbReference>
<feature type="domain" description="IPT/TIG" evidence="2">
    <location>
        <begin position="129"/>
        <end position="191"/>
    </location>
</feature>
<dbReference type="InterPro" id="IPR014756">
    <property type="entry name" value="Ig_E-set"/>
</dbReference>
<sequence>MNYVYDELGRLVQVIAADGSSTQYAYDAAGNITAVKADTVNTLAINSFAPTSGAAGTNVTLFGSGFSTTAASNTVTINDIAATVTAASATQLSLTVPAAATTGLIKVSNANGSVISTQTFTVGSNLSAPTITSFTPAIGAAGTAVTVNGTNFQAGTANNKVFFGNVGGILTGSTAPNQVVVTVPSAASPGRSRYRLSQVPARAVRIFLLFHPALRWPMSWLPDAS</sequence>
<evidence type="ECO:0000259" key="2">
    <source>
        <dbReference type="Pfam" id="PF01833"/>
    </source>
</evidence>
<dbReference type="InterPro" id="IPR002909">
    <property type="entry name" value="IPT_dom"/>
</dbReference>
<dbReference type="Pfam" id="PF01833">
    <property type="entry name" value="TIG"/>
    <property type="match status" value="2"/>
</dbReference>
<evidence type="ECO:0000313" key="4">
    <source>
        <dbReference type="Proteomes" id="UP000072421"/>
    </source>
</evidence>
<dbReference type="SUPFAM" id="SSF81296">
    <property type="entry name" value="E set domains"/>
    <property type="match status" value="2"/>
</dbReference>
<organism evidence="3">
    <name type="scientific">Collimonas fungivorans</name>
    <dbReference type="NCBI Taxonomy" id="158899"/>
    <lineage>
        <taxon>Bacteria</taxon>
        <taxon>Pseudomonadati</taxon>
        <taxon>Pseudomonadota</taxon>
        <taxon>Betaproteobacteria</taxon>
        <taxon>Burkholderiales</taxon>
        <taxon>Oxalobacteraceae</taxon>
        <taxon>Collimonas</taxon>
    </lineage>
</organism>
<proteinExistence type="predicted"/>
<dbReference type="InterPro" id="IPR052387">
    <property type="entry name" value="Fibrocystin"/>
</dbReference>
<protein>
    <submittedName>
        <fullName evidence="3">IPT/TIG domain protein</fullName>
    </submittedName>
</protein>
<dbReference type="AlphaFoldDB" id="A0A127PC54"/>
<dbReference type="InterPro" id="IPR006530">
    <property type="entry name" value="YD"/>
</dbReference>
<dbReference type="EMBL" id="CP013232">
    <property type="protein sequence ID" value="AMO95382.1"/>
    <property type="molecule type" value="Genomic_DNA"/>
</dbReference>